<protein>
    <submittedName>
        <fullName evidence="3">Conjugal transfer mating pair stabilization protein TraG</fullName>
    </submittedName>
</protein>
<sequence length="521" mass="56390">MIMTYQLEAAGANTTNLMKGMSLDYSDPIVALHMKYAAIAGGLMMLVPFIAKASLSGGMAMVGAATQQVTSMLNSNAVRASGAAASGDISYGVVQTDTWQTNTANSNKFDTTYSNQSYGALTQRADGSSTTLLPSGGAVYNTQGAVSRTTFDITSGDVQTRALSQGITEAQRAATQASTSYNQTMGSVTDQMLSLTHAASRNQSYGSGTQHTMNSSLQDTLTKMDGVVADEAKSKGVSYEEAYKKMVDDYLGFNVSGGLSGSLPVGKAQLTGSIGANGGKKLTVSDSSTDSHRTDRTSRTSNSRQNQFNDAMSAFEQFANSNRTEDLRGENRQAVSSINEGLKEAKQYAESYNANYSREQAYTSALHDTQTGSLALNKNLIPEFQQFLVDRGCDHVEALMVGTSPSINDERDAYVQAFFEQKYASYRSELKESLDNSHIGHQAKAMQGTDLQGFYQSQAGKIDSEARKEQIKSTELDSKTHVEQDKLYHHEDYADNRDTQTHSRQYVQDDLADIKKGRGLK</sequence>
<proteinExistence type="predicted"/>
<evidence type="ECO:0000313" key="4">
    <source>
        <dbReference type="Proteomes" id="UP000251647"/>
    </source>
</evidence>
<dbReference type="EMBL" id="UATL01000006">
    <property type="protein sequence ID" value="SPY45176.1"/>
    <property type="molecule type" value="Genomic_DNA"/>
</dbReference>
<dbReference type="AlphaFoldDB" id="A0A2X1ZPA2"/>
<organism evidence="3 4">
    <name type="scientific">Photobacterium damselae</name>
    <dbReference type="NCBI Taxonomy" id="38293"/>
    <lineage>
        <taxon>Bacteria</taxon>
        <taxon>Pseudomonadati</taxon>
        <taxon>Pseudomonadota</taxon>
        <taxon>Gammaproteobacteria</taxon>
        <taxon>Vibrionales</taxon>
        <taxon>Vibrionaceae</taxon>
        <taxon>Photobacterium</taxon>
    </lineage>
</organism>
<feature type="compositionally biased region" description="Basic and acidic residues" evidence="1">
    <location>
        <begin position="490"/>
        <end position="501"/>
    </location>
</feature>
<dbReference type="Proteomes" id="UP000251647">
    <property type="component" value="Unassembled WGS sequence"/>
</dbReference>
<gene>
    <name evidence="3" type="ORF">NCTC11647_03960</name>
</gene>
<keyword evidence="2" id="KW-1133">Transmembrane helix</keyword>
<feature type="region of interest" description="Disordered" evidence="1">
    <location>
        <begin position="271"/>
        <end position="308"/>
    </location>
</feature>
<reference evidence="3 4" key="1">
    <citation type="submission" date="2018-06" db="EMBL/GenBank/DDBJ databases">
        <authorList>
            <consortium name="Pathogen Informatics"/>
            <person name="Doyle S."/>
        </authorList>
    </citation>
    <scope>NUCLEOTIDE SEQUENCE [LARGE SCALE GENOMIC DNA]</scope>
    <source>
        <strain evidence="3 4">NCTC11647</strain>
    </source>
</reference>
<evidence type="ECO:0000313" key="3">
    <source>
        <dbReference type="EMBL" id="SPY45176.1"/>
    </source>
</evidence>
<keyword evidence="2" id="KW-0812">Transmembrane</keyword>
<feature type="compositionally biased region" description="Basic and acidic residues" evidence="1">
    <location>
        <begin position="512"/>
        <end position="521"/>
    </location>
</feature>
<dbReference type="RefSeq" id="WP_232282492.1">
    <property type="nucleotide sequence ID" value="NZ_PYOG01000037.1"/>
</dbReference>
<feature type="transmembrane region" description="Helical" evidence="2">
    <location>
        <begin position="29"/>
        <end position="51"/>
    </location>
</feature>
<name>A0A2X1ZPA2_PHODM</name>
<evidence type="ECO:0000256" key="2">
    <source>
        <dbReference type="SAM" id="Phobius"/>
    </source>
</evidence>
<evidence type="ECO:0000256" key="1">
    <source>
        <dbReference type="SAM" id="MobiDB-lite"/>
    </source>
</evidence>
<accession>A0A2X1ZPA2</accession>
<feature type="region of interest" description="Disordered" evidence="1">
    <location>
        <begin position="490"/>
        <end position="521"/>
    </location>
</feature>
<keyword evidence="2" id="KW-0472">Membrane</keyword>
<feature type="compositionally biased region" description="Basic and acidic residues" evidence="1">
    <location>
        <begin position="289"/>
        <end position="298"/>
    </location>
</feature>